<accession>A0A2H9TQA5</accession>
<dbReference type="Pfam" id="PF08561">
    <property type="entry name" value="Ribosomal_L37"/>
    <property type="match status" value="1"/>
</dbReference>
<dbReference type="Proteomes" id="UP000240830">
    <property type="component" value="Unassembled WGS sequence"/>
</dbReference>
<dbReference type="GO" id="GO:0005762">
    <property type="term" value="C:mitochondrial large ribosomal subunit"/>
    <property type="evidence" value="ECO:0007669"/>
    <property type="project" value="TreeGrafter"/>
</dbReference>
<keyword evidence="4" id="KW-0496">Mitochondrion</keyword>
<organism evidence="8 9">
    <name type="scientific">Paramicrosporidium saccamoebae</name>
    <dbReference type="NCBI Taxonomy" id="1246581"/>
    <lineage>
        <taxon>Eukaryota</taxon>
        <taxon>Fungi</taxon>
        <taxon>Fungi incertae sedis</taxon>
        <taxon>Cryptomycota</taxon>
        <taxon>Cryptomycota incertae sedis</taxon>
        <taxon>Paramicrosporidium</taxon>
    </lineage>
</organism>
<dbReference type="PANTHER" id="PTHR28595">
    <property type="entry name" value="39S RIBOSOMAL PROTEIN L54, MITOCHONDRIAL"/>
    <property type="match status" value="1"/>
</dbReference>
<evidence type="ECO:0000256" key="6">
    <source>
        <dbReference type="ARBA" id="ARBA00033752"/>
    </source>
</evidence>
<keyword evidence="5" id="KW-0687">Ribonucleoprotein</keyword>
<dbReference type="PANTHER" id="PTHR28595:SF1">
    <property type="entry name" value="LARGE RIBOSOMAL SUBUNIT PROTEIN ML54"/>
    <property type="match status" value="1"/>
</dbReference>
<name>A0A2H9TQA5_9FUNG</name>
<dbReference type="AlphaFoldDB" id="A0A2H9TQA5"/>
<dbReference type="InterPro" id="IPR013870">
    <property type="entry name" value="Ribosomal_mL54"/>
</dbReference>
<evidence type="ECO:0000256" key="2">
    <source>
        <dbReference type="ARBA" id="ARBA00022946"/>
    </source>
</evidence>
<protein>
    <recommendedName>
        <fullName evidence="7">Large ribosomal subunit protein mL54</fullName>
    </recommendedName>
</protein>
<dbReference type="GO" id="GO:0003735">
    <property type="term" value="F:structural constituent of ribosome"/>
    <property type="evidence" value="ECO:0007669"/>
    <property type="project" value="TreeGrafter"/>
</dbReference>
<comment type="caution">
    <text evidence="8">The sequence shown here is derived from an EMBL/GenBank/DDBJ whole genome shotgun (WGS) entry which is preliminary data.</text>
</comment>
<dbReference type="EMBL" id="MTSL01000037">
    <property type="protein sequence ID" value="PJF19840.1"/>
    <property type="molecule type" value="Genomic_DNA"/>
</dbReference>
<evidence type="ECO:0000256" key="3">
    <source>
        <dbReference type="ARBA" id="ARBA00022980"/>
    </source>
</evidence>
<evidence type="ECO:0000256" key="5">
    <source>
        <dbReference type="ARBA" id="ARBA00023274"/>
    </source>
</evidence>
<proteinExistence type="inferred from homology"/>
<keyword evidence="9" id="KW-1185">Reference proteome</keyword>
<comment type="subcellular location">
    <subcellularLocation>
        <location evidence="1">Mitochondrion</location>
    </subcellularLocation>
</comment>
<reference evidence="8 9" key="1">
    <citation type="submission" date="2016-10" db="EMBL/GenBank/DDBJ databases">
        <title>The genome of Paramicrosporidium saccamoebae is the missing link in understanding Cryptomycota and Microsporidia evolution.</title>
        <authorList>
            <person name="Quandt C.A."/>
            <person name="Beaudet D."/>
            <person name="Corsaro D."/>
            <person name="Michel R."/>
            <person name="Corradi N."/>
            <person name="James T."/>
        </authorList>
    </citation>
    <scope>NUCLEOTIDE SEQUENCE [LARGE SCALE GENOMIC DNA]</scope>
    <source>
        <strain evidence="8 9">KSL3</strain>
    </source>
</reference>
<evidence type="ECO:0000256" key="7">
    <source>
        <dbReference type="ARBA" id="ARBA00035179"/>
    </source>
</evidence>
<evidence type="ECO:0000256" key="1">
    <source>
        <dbReference type="ARBA" id="ARBA00004173"/>
    </source>
</evidence>
<evidence type="ECO:0000313" key="8">
    <source>
        <dbReference type="EMBL" id="PJF19840.1"/>
    </source>
</evidence>
<keyword evidence="3" id="KW-0689">Ribosomal protein</keyword>
<gene>
    <name evidence="8" type="ORF">PSACC_00348</name>
</gene>
<evidence type="ECO:0000313" key="9">
    <source>
        <dbReference type="Proteomes" id="UP000240830"/>
    </source>
</evidence>
<evidence type="ECO:0000256" key="4">
    <source>
        <dbReference type="ARBA" id="ARBA00023128"/>
    </source>
</evidence>
<keyword evidence="2" id="KW-0809">Transit peptide</keyword>
<comment type="similarity">
    <text evidence="6">Belongs to the mitochondrion-specific ribosomal protein mL54 family.</text>
</comment>
<sequence>MVSVPVQTNFKMREAEKAAALKVVTVTATIGQPLKNVNVYAGRPDPIALPDSEYPAWLHTEAVRPSRLDPYRFKKEGILPTRTEMRLINKMRIRQNNEEIGA</sequence>
<dbReference type="OrthoDB" id="10252718at2759"/>